<evidence type="ECO:0000313" key="2">
    <source>
        <dbReference type="EMBL" id="AWB93163.1"/>
    </source>
</evidence>
<dbReference type="InterPro" id="IPR002347">
    <property type="entry name" value="SDR_fam"/>
</dbReference>
<reference evidence="3" key="1">
    <citation type="submission" date="2018-01" db="EMBL/GenBank/DDBJ databases">
        <authorList>
            <person name="Li J."/>
        </authorList>
    </citation>
    <scope>NUCLEOTIDE SEQUENCE [LARGE SCALE GENOMIC DNA]</scope>
    <source>
        <strain evidence="3">592</strain>
    </source>
</reference>
<gene>
    <name evidence="2" type="ORF">C3E78_13660</name>
</gene>
<dbReference type="PANTHER" id="PTHR42879">
    <property type="entry name" value="3-OXOACYL-(ACYL-CARRIER-PROTEIN) REDUCTASE"/>
    <property type="match status" value="1"/>
</dbReference>
<evidence type="ECO:0000313" key="3">
    <source>
        <dbReference type="Proteomes" id="UP000244384"/>
    </source>
</evidence>
<accession>A0A5F2EWW5</accession>
<dbReference type="KEGG" id="aez:C3E78_13660"/>
<name>A0A2S0WP92_9ACTN</name>
<dbReference type="Pfam" id="PF13561">
    <property type="entry name" value="adh_short_C2"/>
    <property type="match status" value="1"/>
</dbReference>
<keyword evidence="3" id="KW-1185">Reference proteome</keyword>
<dbReference type="Gene3D" id="3.40.50.720">
    <property type="entry name" value="NAD(P)-binding Rossmann-like Domain"/>
    <property type="match status" value="1"/>
</dbReference>
<proteinExistence type="inferred from homology"/>
<dbReference type="SUPFAM" id="SSF51735">
    <property type="entry name" value="NAD(P)-binding Rossmann-fold domains"/>
    <property type="match status" value="1"/>
</dbReference>
<dbReference type="OrthoDB" id="9786435at2"/>
<dbReference type="EMBL" id="CP026952">
    <property type="protein sequence ID" value="AWB93163.1"/>
    <property type="molecule type" value="Genomic_DNA"/>
</dbReference>
<dbReference type="RefSeq" id="WP_108579265.1">
    <property type="nucleotide sequence ID" value="NZ_CP026952.1"/>
</dbReference>
<dbReference type="InterPro" id="IPR050259">
    <property type="entry name" value="SDR"/>
</dbReference>
<sequence>MIGMDLGMHDARALVLGSTSGLGHAVAAALVAEGASVAVSGRDSSRADAAAAAMGATASVAVDLSVPGAGQRVVAEAVAKLGGLDICVVNTGGGTPGGLVGTTDEDTLAAYHSMLRPTLEIARAAAPHLATSGRGRLVFLTARSVLEATPDLALSSVMRSGVTAAARSLAIELAPDVLVTVVGTGQFETQALARFEAHRAETEGLPVEEIRRDHVSGIPLGRVGAPSELADVVAFLCSSRASFVTGCVVRVDGGAVRGF</sequence>
<dbReference type="AlphaFoldDB" id="A0A2S0WP92"/>
<dbReference type="InterPro" id="IPR036291">
    <property type="entry name" value="NAD(P)-bd_dom_sf"/>
</dbReference>
<dbReference type="Proteomes" id="UP000244384">
    <property type="component" value="Chromosome"/>
</dbReference>
<protein>
    <submittedName>
        <fullName evidence="2">3-oxoacyl-ACP reductase</fullName>
    </submittedName>
</protein>
<comment type="similarity">
    <text evidence="1">Belongs to the short-chain dehydrogenases/reductases (SDR) family.</text>
</comment>
<dbReference type="PANTHER" id="PTHR42879:SF6">
    <property type="entry name" value="NADPH-DEPENDENT REDUCTASE BACG"/>
    <property type="match status" value="1"/>
</dbReference>
<dbReference type="PRINTS" id="PR00081">
    <property type="entry name" value="GDHRDH"/>
</dbReference>
<evidence type="ECO:0000256" key="1">
    <source>
        <dbReference type="ARBA" id="ARBA00006484"/>
    </source>
</evidence>
<accession>A0A2S0WP92</accession>
<organism evidence="2 3">
    <name type="scientific">Aeromicrobium chenweiae</name>
    <dbReference type="NCBI Taxonomy" id="2079793"/>
    <lineage>
        <taxon>Bacteria</taxon>
        <taxon>Bacillati</taxon>
        <taxon>Actinomycetota</taxon>
        <taxon>Actinomycetes</taxon>
        <taxon>Propionibacteriales</taxon>
        <taxon>Nocardioidaceae</taxon>
        <taxon>Aeromicrobium</taxon>
    </lineage>
</organism>